<evidence type="ECO:0000313" key="5">
    <source>
        <dbReference type="Proteomes" id="UP000264310"/>
    </source>
</evidence>
<dbReference type="GO" id="GO:0008270">
    <property type="term" value="F:zinc ion binding"/>
    <property type="evidence" value="ECO:0007669"/>
    <property type="project" value="InterPro"/>
</dbReference>
<dbReference type="GO" id="GO:0016491">
    <property type="term" value="F:oxidoreductase activity"/>
    <property type="evidence" value="ECO:0007669"/>
    <property type="project" value="UniProtKB-KW"/>
</dbReference>
<dbReference type="CDD" id="cd08252">
    <property type="entry name" value="AL_MDR"/>
    <property type="match status" value="1"/>
</dbReference>
<dbReference type="RefSeq" id="WP_116683632.1">
    <property type="nucleotide sequence ID" value="NZ_QURL01000005.1"/>
</dbReference>
<keyword evidence="2" id="KW-0479">Metal-binding</keyword>
<dbReference type="Gene3D" id="3.90.180.10">
    <property type="entry name" value="Medium-chain alcohol dehydrogenases, catalytic domain"/>
    <property type="match status" value="1"/>
</dbReference>
<accession>A0A371X0T0</accession>
<dbReference type="InterPro" id="IPR036291">
    <property type="entry name" value="NAD(P)-bd_dom_sf"/>
</dbReference>
<dbReference type="PROSITE" id="PS01162">
    <property type="entry name" value="QOR_ZETA_CRYSTAL"/>
    <property type="match status" value="1"/>
</dbReference>
<protein>
    <recommendedName>
        <fullName evidence="2">Zinc-type alcohol dehydrogenase-like protein</fullName>
    </recommendedName>
</protein>
<comment type="caution">
    <text evidence="4">The sequence shown here is derived from an EMBL/GenBank/DDBJ whole genome shotgun (WGS) entry which is preliminary data.</text>
</comment>
<dbReference type="PANTHER" id="PTHR43482">
    <property type="entry name" value="PROTEIN AST1-RELATED"/>
    <property type="match status" value="1"/>
</dbReference>
<dbReference type="InterPro" id="IPR052585">
    <property type="entry name" value="Lipid_raft_assoc_Zn_ADH"/>
</dbReference>
<keyword evidence="2" id="KW-0862">Zinc</keyword>
<proteinExistence type="inferred from homology"/>
<dbReference type="SMART" id="SM00829">
    <property type="entry name" value="PKS_ER"/>
    <property type="match status" value="1"/>
</dbReference>
<dbReference type="OrthoDB" id="9785812at2"/>
<dbReference type="InterPro" id="IPR014182">
    <property type="entry name" value="ADH_Zn_typ-1"/>
</dbReference>
<dbReference type="NCBIfam" id="TIGR02817">
    <property type="entry name" value="adh_fam_1"/>
    <property type="match status" value="1"/>
</dbReference>
<dbReference type="SUPFAM" id="SSF50129">
    <property type="entry name" value="GroES-like"/>
    <property type="match status" value="1"/>
</dbReference>
<dbReference type="PANTHER" id="PTHR43482:SF1">
    <property type="entry name" value="PROTEIN AST1-RELATED"/>
    <property type="match status" value="1"/>
</dbReference>
<dbReference type="Gene3D" id="3.40.50.720">
    <property type="entry name" value="NAD(P)-binding Rossmann-like Domain"/>
    <property type="match status" value="1"/>
</dbReference>
<reference evidence="4 5" key="1">
    <citation type="submission" date="2018-08" db="EMBL/GenBank/DDBJ databases">
        <title>Fulvimarina sp. 85, whole genome shotgun sequence.</title>
        <authorList>
            <person name="Tuo L."/>
        </authorList>
    </citation>
    <scope>NUCLEOTIDE SEQUENCE [LARGE SCALE GENOMIC DNA]</scope>
    <source>
        <strain evidence="4 5">85</strain>
    </source>
</reference>
<dbReference type="EMBL" id="QURL01000005">
    <property type="protein sequence ID" value="RFC62815.1"/>
    <property type="molecule type" value="Genomic_DNA"/>
</dbReference>
<evidence type="ECO:0000313" key="4">
    <source>
        <dbReference type="EMBL" id="RFC62815.1"/>
    </source>
</evidence>
<dbReference type="AlphaFoldDB" id="A0A371X0T0"/>
<dbReference type="InterPro" id="IPR002364">
    <property type="entry name" value="Quin_OxRdtase/zeta-crystal_CS"/>
</dbReference>
<keyword evidence="2" id="KW-0560">Oxidoreductase</keyword>
<dbReference type="Pfam" id="PF00107">
    <property type="entry name" value="ADH_zinc_N"/>
    <property type="match status" value="1"/>
</dbReference>
<dbReference type="InterPro" id="IPR011032">
    <property type="entry name" value="GroES-like_sf"/>
</dbReference>
<dbReference type="Proteomes" id="UP000264310">
    <property type="component" value="Unassembled WGS sequence"/>
</dbReference>
<evidence type="ECO:0000259" key="3">
    <source>
        <dbReference type="SMART" id="SM00829"/>
    </source>
</evidence>
<dbReference type="SUPFAM" id="SSF51735">
    <property type="entry name" value="NAD(P)-binding Rossmann-fold domains"/>
    <property type="match status" value="1"/>
</dbReference>
<evidence type="ECO:0000256" key="2">
    <source>
        <dbReference type="RuleBase" id="RU364000"/>
    </source>
</evidence>
<sequence length="345" mass="37014">MRAIGYSTSLPIEDEHALEDIQRPDPDISGIGPRDLIVEVKAVSVNPVDTKVRRRAGPEGGETHKVLGYDASGIVRHVGSEVALFEPGDEVFYAGAIGRPGTNSELHVVDERIVGTKPRTLSHTEAAALPLTTITAWELLFDGMKVPPRPVDADASKGETLLVIGGAGGVGSILVQIAKTLTHLTVVATASRDETRDWCKAMGADHVIDHHGDMKAQLDALGLSPRYVASLTATGDNFETIADLIAPRGVIAMIDDPGQIDVSQLKTKALTLHWEFMFTRPAFETEDMIEQHRLLSRIGDLVDDGIIRTTYNHDGGSIDAANLRKAHALQESGKAIGKTVLTGFS</sequence>
<name>A0A371X0T0_9HYPH</name>
<feature type="domain" description="Enoyl reductase (ER)" evidence="3">
    <location>
        <begin position="16"/>
        <end position="341"/>
    </location>
</feature>
<organism evidence="4 5">
    <name type="scientific">Fulvimarina endophytica</name>
    <dbReference type="NCBI Taxonomy" id="2293836"/>
    <lineage>
        <taxon>Bacteria</taxon>
        <taxon>Pseudomonadati</taxon>
        <taxon>Pseudomonadota</taxon>
        <taxon>Alphaproteobacteria</taxon>
        <taxon>Hyphomicrobiales</taxon>
        <taxon>Aurantimonadaceae</taxon>
        <taxon>Fulvimarina</taxon>
    </lineage>
</organism>
<comment type="similarity">
    <text evidence="1 2">Belongs to the zinc-containing alcohol dehydrogenase family. Quinone oxidoreductase subfamily.</text>
</comment>
<dbReference type="Pfam" id="PF08240">
    <property type="entry name" value="ADH_N"/>
    <property type="match status" value="1"/>
</dbReference>
<keyword evidence="5" id="KW-1185">Reference proteome</keyword>
<gene>
    <name evidence="4" type="ORF">DYI37_12670</name>
</gene>
<evidence type="ECO:0000256" key="1">
    <source>
        <dbReference type="ARBA" id="ARBA00010371"/>
    </source>
</evidence>
<dbReference type="InterPro" id="IPR020843">
    <property type="entry name" value="ER"/>
</dbReference>
<dbReference type="InterPro" id="IPR013149">
    <property type="entry name" value="ADH-like_C"/>
</dbReference>
<dbReference type="InterPro" id="IPR013154">
    <property type="entry name" value="ADH-like_N"/>
</dbReference>